<accession>A0A3P7LZK8</accession>
<protein>
    <recommendedName>
        <fullName evidence="2">AH domain-containing protein</fullName>
    </recommendedName>
</protein>
<evidence type="ECO:0000313" key="3">
    <source>
        <dbReference type="EMBL" id="VDM84562.1"/>
    </source>
</evidence>
<dbReference type="OrthoDB" id="2126778at2759"/>
<dbReference type="GO" id="GO:0005794">
    <property type="term" value="C:Golgi apparatus"/>
    <property type="evidence" value="ECO:0007669"/>
    <property type="project" value="TreeGrafter"/>
</dbReference>
<name>A0A3P7LZK8_STRVU</name>
<dbReference type="EMBL" id="UYYB01131097">
    <property type="protein sequence ID" value="VDM84562.1"/>
    <property type="molecule type" value="Genomic_DNA"/>
</dbReference>
<proteinExistence type="predicted"/>
<feature type="non-terminal residue" evidence="3">
    <location>
        <position position="1"/>
    </location>
</feature>
<dbReference type="Proteomes" id="UP000270094">
    <property type="component" value="Unassembled WGS sequence"/>
</dbReference>
<feature type="region of interest" description="Disordered" evidence="1">
    <location>
        <begin position="126"/>
        <end position="163"/>
    </location>
</feature>
<dbReference type="GO" id="GO:0051049">
    <property type="term" value="P:regulation of transport"/>
    <property type="evidence" value="ECO:0007669"/>
    <property type="project" value="TreeGrafter"/>
</dbReference>
<dbReference type="PANTHER" id="PTHR10164:SF4">
    <property type="entry name" value="GH23156P"/>
    <property type="match status" value="1"/>
</dbReference>
<keyword evidence="4" id="KW-1185">Reference proteome</keyword>
<sequence length="191" mass="22040">ERLDKLKVDTLQKVDLLSASRSNLLSHLLGKYLEMLCAYYDKTCRAYTALSTNLSTFQHYEFEILTDLIEPSKKVAKKVRQESVDKDKNLEYSQLPAEPDEQEETVGNLVNFDDEPEGSLKKYLFGRESPVDDNNQEPAEERRESPLGVLENELEEEKPLTEQFNKVRTSNLFSSTDTLDVRTQLSSHRFD</sequence>
<gene>
    <name evidence="3" type="ORF">SVUK_LOCUS19560</name>
</gene>
<evidence type="ECO:0000256" key="1">
    <source>
        <dbReference type="SAM" id="MobiDB-lite"/>
    </source>
</evidence>
<dbReference type="InterPro" id="IPR010504">
    <property type="entry name" value="AH_dom"/>
</dbReference>
<dbReference type="InterPro" id="IPR024114">
    <property type="entry name" value="Islet_autoAg_Ica1/Ica1-like"/>
</dbReference>
<evidence type="ECO:0000313" key="4">
    <source>
        <dbReference type="Proteomes" id="UP000270094"/>
    </source>
</evidence>
<evidence type="ECO:0000259" key="2">
    <source>
        <dbReference type="PROSITE" id="PS50870"/>
    </source>
</evidence>
<feature type="domain" description="AH" evidence="2">
    <location>
        <begin position="1"/>
        <end position="52"/>
    </location>
</feature>
<reference evidence="3 4" key="1">
    <citation type="submission" date="2018-11" db="EMBL/GenBank/DDBJ databases">
        <authorList>
            <consortium name="Pathogen Informatics"/>
        </authorList>
    </citation>
    <scope>NUCLEOTIDE SEQUENCE [LARGE SCALE GENOMIC DNA]</scope>
</reference>
<dbReference type="Pfam" id="PF06456">
    <property type="entry name" value="Arfaptin"/>
    <property type="match status" value="1"/>
</dbReference>
<organism evidence="3 4">
    <name type="scientific">Strongylus vulgaris</name>
    <name type="common">Blood worm</name>
    <dbReference type="NCBI Taxonomy" id="40348"/>
    <lineage>
        <taxon>Eukaryota</taxon>
        <taxon>Metazoa</taxon>
        <taxon>Ecdysozoa</taxon>
        <taxon>Nematoda</taxon>
        <taxon>Chromadorea</taxon>
        <taxon>Rhabditida</taxon>
        <taxon>Rhabditina</taxon>
        <taxon>Rhabditomorpha</taxon>
        <taxon>Strongyloidea</taxon>
        <taxon>Strongylidae</taxon>
        <taxon>Strongylus</taxon>
    </lineage>
</organism>
<dbReference type="AlphaFoldDB" id="A0A3P7LZK8"/>
<dbReference type="InterPro" id="IPR027267">
    <property type="entry name" value="AH/BAR_dom_sf"/>
</dbReference>
<dbReference type="PROSITE" id="PS50870">
    <property type="entry name" value="AH"/>
    <property type="match status" value="1"/>
</dbReference>
<dbReference type="GO" id="GO:0019904">
    <property type="term" value="F:protein domain specific binding"/>
    <property type="evidence" value="ECO:0007669"/>
    <property type="project" value="InterPro"/>
</dbReference>
<dbReference type="PANTHER" id="PTHR10164">
    <property type="entry name" value="ISLET CELL AUTOANTIGEN 1"/>
    <property type="match status" value="1"/>
</dbReference>
<dbReference type="SUPFAM" id="SSF103657">
    <property type="entry name" value="BAR/IMD domain-like"/>
    <property type="match status" value="1"/>
</dbReference>
<dbReference type="Gene3D" id="1.20.1270.60">
    <property type="entry name" value="Arfaptin homology (AH) domain/BAR domain"/>
    <property type="match status" value="1"/>
</dbReference>